<dbReference type="PROSITE" id="PS50297">
    <property type="entry name" value="ANK_REP_REGION"/>
    <property type="match status" value="1"/>
</dbReference>
<dbReference type="PROSITE" id="PS50088">
    <property type="entry name" value="ANK_REPEAT"/>
    <property type="match status" value="2"/>
</dbReference>
<dbReference type="Proteomes" id="UP000815325">
    <property type="component" value="Unassembled WGS sequence"/>
</dbReference>
<comment type="caution">
    <text evidence="4">The sequence shown here is derived from an EMBL/GenBank/DDBJ whole genome shotgun (WGS) entry which is preliminary data.</text>
</comment>
<protein>
    <submittedName>
        <fullName evidence="4">Ankyrin repeat-containing domain protein</fullName>
    </submittedName>
</protein>
<evidence type="ECO:0000313" key="4">
    <source>
        <dbReference type="EMBL" id="KAF5825256.1"/>
    </source>
</evidence>
<dbReference type="PANTHER" id="PTHR24173">
    <property type="entry name" value="ANKYRIN REPEAT CONTAINING"/>
    <property type="match status" value="1"/>
</dbReference>
<proteinExistence type="predicted"/>
<gene>
    <name evidence="4" type="ORF">DUNSADRAFT_12800</name>
</gene>
<organism evidence="4 5">
    <name type="scientific">Dunaliella salina</name>
    <name type="common">Green alga</name>
    <name type="synonym">Protococcus salinus</name>
    <dbReference type="NCBI Taxonomy" id="3046"/>
    <lineage>
        <taxon>Eukaryota</taxon>
        <taxon>Viridiplantae</taxon>
        <taxon>Chlorophyta</taxon>
        <taxon>core chlorophytes</taxon>
        <taxon>Chlorophyceae</taxon>
        <taxon>CS clade</taxon>
        <taxon>Chlamydomonadales</taxon>
        <taxon>Dunaliellaceae</taxon>
        <taxon>Dunaliella</taxon>
    </lineage>
</organism>
<name>A0ABQ7FRB0_DUNSA</name>
<accession>A0ABQ7FRB0</accession>
<evidence type="ECO:0000256" key="1">
    <source>
        <dbReference type="ARBA" id="ARBA00022737"/>
    </source>
</evidence>
<dbReference type="Pfam" id="PF13857">
    <property type="entry name" value="Ank_5"/>
    <property type="match status" value="1"/>
</dbReference>
<dbReference type="EMBL" id="MU074387">
    <property type="protein sequence ID" value="KAF5825256.1"/>
    <property type="molecule type" value="Genomic_DNA"/>
</dbReference>
<feature type="repeat" description="ANK" evidence="3">
    <location>
        <begin position="88"/>
        <end position="120"/>
    </location>
</feature>
<feature type="repeat" description="ANK" evidence="3">
    <location>
        <begin position="173"/>
        <end position="205"/>
    </location>
</feature>
<dbReference type="InterPro" id="IPR002110">
    <property type="entry name" value="Ankyrin_rpt"/>
</dbReference>
<keyword evidence="1" id="KW-0677">Repeat</keyword>
<dbReference type="Pfam" id="PF12796">
    <property type="entry name" value="Ank_2"/>
    <property type="match status" value="1"/>
</dbReference>
<dbReference type="SUPFAM" id="SSF48403">
    <property type="entry name" value="Ankyrin repeat"/>
    <property type="match status" value="1"/>
</dbReference>
<dbReference type="Gene3D" id="1.25.40.20">
    <property type="entry name" value="Ankyrin repeat-containing domain"/>
    <property type="match status" value="2"/>
</dbReference>
<evidence type="ECO:0000256" key="2">
    <source>
        <dbReference type="ARBA" id="ARBA00023043"/>
    </source>
</evidence>
<dbReference type="PANTHER" id="PTHR24173:SF74">
    <property type="entry name" value="ANKYRIN REPEAT DOMAIN-CONTAINING PROTEIN 16"/>
    <property type="match status" value="1"/>
</dbReference>
<dbReference type="InterPro" id="IPR036770">
    <property type="entry name" value="Ankyrin_rpt-contain_sf"/>
</dbReference>
<evidence type="ECO:0000256" key="3">
    <source>
        <dbReference type="PROSITE-ProRule" id="PRU00023"/>
    </source>
</evidence>
<sequence>MGISCTTPAKRSTYDYDYFAYRETPLQLAVKIKAPKVVEFLWSQEDVHAHVDVAIKALFLAASLGHVECLQILLASSSPLNANNKNTNGLPPLITAVYNMHPGVVEVLLAHGASHTFKNKEGDTLLHLACFVALPDWNNQKQKTHFEIRRNTIVRRLLDADSSRKIINDKNNDGNTPLHIAVKKGLLNCCNELLKSRASYTIKNNAGKTPFQELCARKIQQTFHISINNPSYALCQKRLMAQFESLQNKM</sequence>
<dbReference type="SMART" id="SM00248">
    <property type="entry name" value="ANK"/>
    <property type="match status" value="5"/>
</dbReference>
<evidence type="ECO:0000313" key="5">
    <source>
        <dbReference type="Proteomes" id="UP000815325"/>
    </source>
</evidence>
<keyword evidence="5" id="KW-1185">Reference proteome</keyword>
<reference evidence="4" key="1">
    <citation type="submission" date="2017-08" db="EMBL/GenBank/DDBJ databases">
        <authorList>
            <person name="Polle J.E."/>
            <person name="Barry K."/>
            <person name="Cushman J."/>
            <person name="Schmutz J."/>
            <person name="Tran D."/>
            <person name="Hathwaick L.T."/>
            <person name="Yim W.C."/>
            <person name="Jenkins J."/>
            <person name="Mckie-Krisberg Z.M."/>
            <person name="Prochnik S."/>
            <person name="Lindquist E."/>
            <person name="Dockter R.B."/>
            <person name="Adam C."/>
            <person name="Molina H."/>
            <person name="Bunkerborg J."/>
            <person name="Jin E."/>
            <person name="Buchheim M."/>
            <person name="Magnuson J."/>
        </authorList>
    </citation>
    <scope>NUCLEOTIDE SEQUENCE</scope>
    <source>
        <strain evidence="4">CCAP 19/18</strain>
    </source>
</reference>
<keyword evidence="2 3" id="KW-0040">ANK repeat</keyword>